<sequence>MPWGILSEVALFVFRLLPRRPRRWLREQFSRQRQQWIVRQIFRQRRVRRSPVGGTRRGWEGGRPVSARVVTDVVPIELRRRTFDEVTAALDAAGVTWFGLPNNDLRSVVAVRSQHPHKLLRQLGEAPELAGAVVEPIHPPRRPRHRFGRLRTRPDRPTGADAGAALAAAVGPEPMASPRGTPVGPLAAALSYLGFGRAAGRLIGARVFFPATDPTGAWLLGSDYACEIEFWGRDETRLLAPRPNPMGTTLPITDQTVVAPEWVLNGHVPTSPQAPKVRTRAALARIPVDRITFPIDAVYTWVDGADPEWQERKAVALAGLSSGLLHSSAAGESRFVDHGELRYSLRSLSYFAPWLRRIYLVTDGQLPQWLDQSHPAITVVGHREIFGSTGILPTFNSHAIEARLHRITGLAEHVIYFNDDMFLGRHVAPTMFFHANGVAKFFPGAGHVGLGPASAQDPPADAAGKNNAEVIAQRFGRTVSGRLRRVPYPLQRSVMEEIEALVPDPVRATAGHPFRHPQDLSIPSALQHYWAFLNGRAVPGQIADGYADIADPYTPVLLARWLRRRDRDVFCLDDTGADPTGIVQQEQMLAEFLEAYFPFPAPFERGADPDVRRQGRPEADQVGGAPHEPAPVPGARRAVVYDRPPRLDRLDPTPEPRDDALF</sequence>
<feature type="region of interest" description="Disordered" evidence="4">
    <location>
        <begin position="604"/>
        <end position="662"/>
    </location>
</feature>
<evidence type="ECO:0000259" key="8">
    <source>
        <dbReference type="Pfam" id="PF17103"/>
    </source>
</evidence>
<feature type="domain" description="Stealth protein CR2 conserved region 2" evidence="5">
    <location>
        <begin position="334"/>
        <end position="440"/>
    </location>
</feature>
<dbReference type="InterPro" id="IPR031357">
    <property type="entry name" value="Stealth_CR3"/>
</dbReference>
<dbReference type="Pfam" id="PF17103">
    <property type="entry name" value="Stealth_CR4"/>
    <property type="match status" value="1"/>
</dbReference>
<dbReference type="InterPro" id="IPR031356">
    <property type="entry name" value="Stealth_CR4"/>
</dbReference>
<dbReference type="RefSeq" id="WP_344137927.1">
    <property type="nucleotide sequence ID" value="NZ_BAAALT010000226.1"/>
</dbReference>
<keyword evidence="3" id="KW-0270">Exopolysaccharide synthesis</keyword>
<dbReference type="InterPro" id="IPR047141">
    <property type="entry name" value="Stealth"/>
</dbReference>
<dbReference type="PANTHER" id="PTHR24045:SF0">
    <property type="entry name" value="N-ACETYLGLUCOSAMINE-1-PHOSPHOTRANSFERASE SUBUNITS ALPHA_BETA"/>
    <property type="match status" value="1"/>
</dbReference>
<dbReference type="Pfam" id="PF11380">
    <property type="entry name" value="Stealth_CR2"/>
    <property type="match status" value="1"/>
</dbReference>
<comment type="caution">
    <text evidence="9">The sequence shown here is derived from an EMBL/GenBank/DDBJ whole genome shotgun (WGS) entry which is preliminary data.</text>
</comment>
<proteinExistence type="inferred from homology"/>
<organism evidence="9 10">
    <name type="scientific">Luedemannella flava</name>
    <dbReference type="NCBI Taxonomy" id="349316"/>
    <lineage>
        <taxon>Bacteria</taxon>
        <taxon>Bacillati</taxon>
        <taxon>Actinomycetota</taxon>
        <taxon>Actinomycetes</taxon>
        <taxon>Micromonosporales</taxon>
        <taxon>Micromonosporaceae</taxon>
        <taxon>Luedemannella</taxon>
    </lineage>
</organism>
<evidence type="ECO:0000259" key="7">
    <source>
        <dbReference type="Pfam" id="PF17102"/>
    </source>
</evidence>
<feature type="compositionally biased region" description="Basic and acidic residues" evidence="4">
    <location>
        <begin position="605"/>
        <end position="619"/>
    </location>
</feature>
<keyword evidence="10" id="KW-1185">Reference proteome</keyword>
<keyword evidence="2" id="KW-0808">Transferase</keyword>
<evidence type="ECO:0000256" key="2">
    <source>
        <dbReference type="ARBA" id="ARBA00022679"/>
    </source>
</evidence>
<evidence type="ECO:0000256" key="1">
    <source>
        <dbReference type="ARBA" id="ARBA00007583"/>
    </source>
</evidence>
<protein>
    <submittedName>
        <fullName evidence="9">Stealth family protein</fullName>
    </submittedName>
</protein>
<accession>A0ABN2MGJ2</accession>
<feature type="domain" description="Stealth protein CR4 conserved region 4" evidence="8">
    <location>
        <begin position="562"/>
        <end position="613"/>
    </location>
</feature>
<feature type="domain" description="Stealth protein CR3 conserved region 3" evidence="7">
    <location>
        <begin position="486"/>
        <end position="531"/>
    </location>
</feature>
<dbReference type="Proteomes" id="UP001500218">
    <property type="component" value="Unassembled WGS sequence"/>
</dbReference>
<evidence type="ECO:0000256" key="3">
    <source>
        <dbReference type="ARBA" id="ARBA00023169"/>
    </source>
</evidence>
<evidence type="ECO:0000259" key="5">
    <source>
        <dbReference type="Pfam" id="PF11380"/>
    </source>
</evidence>
<evidence type="ECO:0000259" key="6">
    <source>
        <dbReference type="Pfam" id="PF17101"/>
    </source>
</evidence>
<evidence type="ECO:0000313" key="10">
    <source>
        <dbReference type="Proteomes" id="UP001500218"/>
    </source>
</evidence>
<dbReference type="InterPro" id="IPR031358">
    <property type="entry name" value="Stealth_CR1"/>
</dbReference>
<gene>
    <name evidence="9" type="ORF">GCM10009682_52260</name>
</gene>
<dbReference type="PANTHER" id="PTHR24045">
    <property type="match status" value="1"/>
</dbReference>
<evidence type="ECO:0000256" key="4">
    <source>
        <dbReference type="SAM" id="MobiDB-lite"/>
    </source>
</evidence>
<dbReference type="Pfam" id="PF17102">
    <property type="entry name" value="Stealth_CR3"/>
    <property type="match status" value="1"/>
</dbReference>
<feature type="region of interest" description="Disordered" evidence="4">
    <location>
        <begin position="137"/>
        <end position="160"/>
    </location>
</feature>
<feature type="domain" description="Stealth protein CR1 conserved region 1" evidence="6">
    <location>
        <begin position="293"/>
        <end position="316"/>
    </location>
</feature>
<dbReference type="InterPro" id="IPR021520">
    <property type="entry name" value="Stealth_CR2"/>
</dbReference>
<evidence type="ECO:0000313" key="9">
    <source>
        <dbReference type="EMBL" id="GAA1826101.1"/>
    </source>
</evidence>
<dbReference type="Pfam" id="PF17101">
    <property type="entry name" value="Stealth_CR1"/>
    <property type="match status" value="1"/>
</dbReference>
<reference evidence="9 10" key="1">
    <citation type="journal article" date="2019" name="Int. J. Syst. Evol. Microbiol.">
        <title>The Global Catalogue of Microorganisms (GCM) 10K type strain sequencing project: providing services to taxonomists for standard genome sequencing and annotation.</title>
        <authorList>
            <consortium name="The Broad Institute Genomics Platform"/>
            <consortium name="The Broad Institute Genome Sequencing Center for Infectious Disease"/>
            <person name="Wu L."/>
            <person name="Ma J."/>
        </authorList>
    </citation>
    <scope>NUCLEOTIDE SEQUENCE [LARGE SCALE GENOMIC DNA]</scope>
    <source>
        <strain evidence="9 10">JCM 13250</strain>
    </source>
</reference>
<comment type="similarity">
    <text evidence="1">Belongs to the stealth family.</text>
</comment>
<feature type="compositionally biased region" description="Basic residues" evidence="4">
    <location>
        <begin position="139"/>
        <end position="151"/>
    </location>
</feature>
<name>A0ABN2MGJ2_9ACTN</name>
<dbReference type="EMBL" id="BAAALT010000226">
    <property type="protein sequence ID" value="GAA1826101.1"/>
    <property type="molecule type" value="Genomic_DNA"/>
</dbReference>
<feature type="compositionally biased region" description="Basic and acidic residues" evidence="4">
    <location>
        <begin position="639"/>
        <end position="662"/>
    </location>
</feature>